<sequence length="207" mass="21489">MGIGRTGRRVNAAVGGLAGRVDGRTAEIAARAAKVLTLAVRVLRWPTLALLVASAPFVLGLGLIMLAADDVWLQVVSGAPFAGGAAVWSAFAWRRHRILEAVGDEQQFATELGVAVAMSDDVAEARQALGQLAGTNGGVRVFSRLKGLGRGLGVGPGVLQGAGDLPRARWFFPPKIGTTITLTFAALWLVPISFVSCLLLAIALAAR</sequence>
<dbReference type="OrthoDB" id="3745087at2"/>
<dbReference type="EMBL" id="BJZQ01000004">
    <property type="protein sequence ID" value="GEO88786.1"/>
    <property type="molecule type" value="Genomic_DNA"/>
</dbReference>
<feature type="transmembrane region" description="Helical" evidence="1">
    <location>
        <begin position="48"/>
        <end position="66"/>
    </location>
</feature>
<feature type="transmembrane region" description="Helical" evidence="1">
    <location>
        <begin position="72"/>
        <end position="93"/>
    </location>
</feature>
<name>A0A512HTK9_9ACTN</name>
<evidence type="ECO:0000256" key="1">
    <source>
        <dbReference type="SAM" id="Phobius"/>
    </source>
</evidence>
<dbReference type="RefSeq" id="WP_146826288.1">
    <property type="nucleotide sequence ID" value="NZ_BAAAYQ010000001.1"/>
</dbReference>
<keyword evidence="1" id="KW-1133">Transmembrane helix</keyword>
<keyword evidence="1" id="KW-0472">Membrane</keyword>
<keyword evidence="1" id="KW-0812">Transmembrane</keyword>
<accession>A0A512HTK9</accession>
<evidence type="ECO:0000313" key="3">
    <source>
        <dbReference type="Proteomes" id="UP000321769"/>
    </source>
</evidence>
<feature type="transmembrane region" description="Helical" evidence="1">
    <location>
        <begin position="179"/>
        <end position="206"/>
    </location>
</feature>
<organism evidence="2 3">
    <name type="scientific">Aeromicrobium flavum</name>
    <dbReference type="NCBI Taxonomy" id="416568"/>
    <lineage>
        <taxon>Bacteria</taxon>
        <taxon>Bacillati</taxon>
        <taxon>Actinomycetota</taxon>
        <taxon>Actinomycetes</taxon>
        <taxon>Propionibacteriales</taxon>
        <taxon>Nocardioidaceae</taxon>
        <taxon>Aeromicrobium</taxon>
    </lineage>
</organism>
<protein>
    <submittedName>
        <fullName evidence="2">Uncharacterized protein</fullName>
    </submittedName>
</protein>
<keyword evidence="3" id="KW-1185">Reference proteome</keyword>
<proteinExistence type="predicted"/>
<comment type="caution">
    <text evidence="2">The sequence shown here is derived from an EMBL/GenBank/DDBJ whole genome shotgun (WGS) entry which is preliminary data.</text>
</comment>
<dbReference type="AlphaFoldDB" id="A0A512HTK9"/>
<reference evidence="2 3" key="1">
    <citation type="submission" date="2019-07" db="EMBL/GenBank/DDBJ databases">
        <title>Whole genome shotgun sequence of Aeromicrobium flavum NBRC 107625.</title>
        <authorList>
            <person name="Hosoyama A."/>
            <person name="Uohara A."/>
            <person name="Ohji S."/>
            <person name="Ichikawa N."/>
        </authorList>
    </citation>
    <scope>NUCLEOTIDE SEQUENCE [LARGE SCALE GENOMIC DNA]</scope>
    <source>
        <strain evidence="2 3">NBRC 107625</strain>
    </source>
</reference>
<gene>
    <name evidence="2" type="ORF">AFL01nite_11130</name>
</gene>
<evidence type="ECO:0000313" key="2">
    <source>
        <dbReference type="EMBL" id="GEO88786.1"/>
    </source>
</evidence>
<dbReference type="Proteomes" id="UP000321769">
    <property type="component" value="Unassembled WGS sequence"/>
</dbReference>